<evidence type="ECO:0000256" key="1">
    <source>
        <dbReference type="SAM" id="Phobius"/>
    </source>
</evidence>
<evidence type="ECO:0000313" key="2">
    <source>
        <dbReference type="EMBL" id="EXX77797.1"/>
    </source>
</evidence>
<reference evidence="2 3" key="1">
    <citation type="submission" date="2014-02" db="EMBL/GenBank/DDBJ databases">
        <title>Single nucleus genome sequencing reveals high similarity among nuclei of an endomycorrhizal fungus.</title>
        <authorList>
            <person name="Lin K."/>
            <person name="Geurts R."/>
            <person name="Zhang Z."/>
            <person name="Limpens E."/>
            <person name="Saunders D.G."/>
            <person name="Mu D."/>
            <person name="Pang E."/>
            <person name="Cao H."/>
            <person name="Cha H."/>
            <person name="Lin T."/>
            <person name="Zhou Q."/>
            <person name="Shang Y."/>
            <person name="Li Y."/>
            <person name="Ivanov S."/>
            <person name="Sharma T."/>
            <person name="Velzen R.V."/>
            <person name="Ruijter N.D."/>
            <person name="Aanen D.K."/>
            <person name="Win J."/>
            <person name="Kamoun S."/>
            <person name="Bisseling T."/>
            <person name="Huang S."/>
        </authorList>
    </citation>
    <scope>NUCLEOTIDE SEQUENCE [LARGE SCALE GENOMIC DNA]</scope>
    <source>
        <strain evidence="3">DAOM197198w</strain>
    </source>
</reference>
<feature type="transmembrane region" description="Helical" evidence="1">
    <location>
        <begin position="121"/>
        <end position="138"/>
    </location>
</feature>
<feature type="transmembrane region" description="Helical" evidence="1">
    <location>
        <begin position="161"/>
        <end position="180"/>
    </location>
</feature>
<name>A0A015K7U7_RHIIW</name>
<comment type="caution">
    <text evidence="2">The sequence shown here is derived from an EMBL/GenBank/DDBJ whole genome shotgun (WGS) entry which is preliminary data.</text>
</comment>
<accession>A0A015K7U7</accession>
<dbReference type="OrthoDB" id="2334813at2759"/>
<dbReference type="AlphaFoldDB" id="A0A015K7U7"/>
<proteinExistence type="predicted"/>
<keyword evidence="1" id="KW-0812">Transmembrane</keyword>
<feature type="transmembrane region" description="Helical" evidence="1">
    <location>
        <begin position="56"/>
        <end position="78"/>
    </location>
</feature>
<keyword evidence="3" id="KW-1185">Reference proteome</keyword>
<dbReference type="EMBL" id="JEMT01010090">
    <property type="protein sequence ID" value="EXX77797.1"/>
    <property type="molecule type" value="Genomic_DNA"/>
</dbReference>
<organism evidence="2 3">
    <name type="scientific">Rhizophagus irregularis (strain DAOM 197198w)</name>
    <name type="common">Glomus intraradices</name>
    <dbReference type="NCBI Taxonomy" id="1432141"/>
    <lineage>
        <taxon>Eukaryota</taxon>
        <taxon>Fungi</taxon>
        <taxon>Fungi incertae sedis</taxon>
        <taxon>Mucoromycota</taxon>
        <taxon>Glomeromycotina</taxon>
        <taxon>Glomeromycetes</taxon>
        <taxon>Glomerales</taxon>
        <taxon>Glomeraceae</taxon>
        <taxon>Rhizophagus</taxon>
    </lineage>
</organism>
<keyword evidence="1" id="KW-0472">Membrane</keyword>
<evidence type="ECO:0000313" key="3">
    <source>
        <dbReference type="Proteomes" id="UP000022910"/>
    </source>
</evidence>
<protein>
    <submittedName>
        <fullName evidence="2">Uncharacterized protein</fullName>
    </submittedName>
</protein>
<sequence>MNDTITLRRWRIFQLILSTIMLSLEISNIILYDSFNPTTDIKLNNEFQLLRDKNRFIISIVCLPTILISIALLVYVTIKGEKIVKRVKLIQKADKLKNIEIEVKQSNGLLYKIISRNINSILLFTWSLTVILNTILFHKNRDLLCNRLEEKERNSILCNDFIASLVLSILMFLSCIYITFMKLYYSSHDNKPGEINLKE</sequence>
<dbReference type="HOGENOM" id="CLU_1372868_0_0_1"/>
<feature type="transmembrane region" description="Helical" evidence="1">
    <location>
        <begin position="12"/>
        <end position="32"/>
    </location>
</feature>
<keyword evidence="1" id="KW-1133">Transmembrane helix</keyword>
<dbReference type="Proteomes" id="UP000022910">
    <property type="component" value="Unassembled WGS sequence"/>
</dbReference>
<gene>
    <name evidence="2" type="ORF">RirG_020520</name>
</gene>